<keyword evidence="3" id="KW-1185">Reference proteome</keyword>
<accession>A0A3Q0JI49</accession>
<protein>
    <submittedName>
        <fullName evidence="4">Histone deacetylase HDT2-like</fullName>
    </submittedName>
</protein>
<keyword evidence="2" id="KW-1133">Transmembrane helix</keyword>
<dbReference type="RefSeq" id="XP_026686395.1">
    <property type="nucleotide sequence ID" value="XM_026830594.1"/>
</dbReference>
<dbReference type="KEGG" id="dci:113471446"/>
<dbReference type="AlphaFoldDB" id="A0A3Q0JI49"/>
<evidence type="ECO:0000313" key="4">
    <source>
        <dbReference type="RefSeq" id="XP_026686395.1"/>
    </source>
</evidence>
<evidence type="ECO:0000313" key="3">
    <source>
        <dbReference type="Proteomes" id="UP000079169"/>
    </source>
</evidence>
<feature type="region of interest" description="Disordered" evidence="1">
    <location>
        <begin position="74"/>
        <end position="132"/>
    </location>
</feature>
<keyword evidence="2" id="KW-0472">Membrane</keyword>
<reference evidence="4" key="1">
    <citation type="submission" date="2025-08" db="UniProtKB">
        <authorList>
            <consortium name="RefSeq"/>
        </authorList>
    </citation>
    <scope>IDENTIFICATION</scope>
</reference>
<evidence type="ECO:0000256" key="1">
    <source>
        <dbReference type="SAM" id="MobiDB-lite"/>
    </source>
</evidence>
<feature type="transmembrane region" description="Helical" evidence="2">
    <location>
        <begin position="43"/>
        <end position="60"/>
    </location>
</feature>
<name>A0A3Q0JI49_DIACI</name>
<proteinExistence type="predicted"/>
<sequence>MAVEDLPPIAPGTKVRVIVFNTGTEYITTVQYPVSDYNWCTCLFQIFFIAAILSGVYYVVRWLSRQDALWAALKGQRDKEGENSEEENEEGEEGEEEEDGEKKVTFIEPEDDYDEDDEDDTDEDEDEDYKAY</sequence>
<organism evidence="3 4">
    <name type="scientific">Diaphorina citri</name>
    <name type="common">Asian citrus psyllid</name>
    <dbReference type="NCBI Taxonomy" id="121845"/>
    <lineage>
        <taxon>Eukaryota</taxon>
        <taxon>Metazoa</taxon>
        <taxon>Ecdysozoa</taxon>
        <taxon>Arthropoda</taxon>
        <taxon>Hexapoda</taxon>
        <taxon>Insecta</taxon>
        <taxon>Pterygota</taxon>
        <taxon>Neoptera</taxon>
        <taxon>Paraneoptera</taxon>
        <taxon>Hemiptera</taxon>
        <taxon>Sternorrhyncha</taxon>
        <taxon>Psylloidea</taxon>
        <taxon>Psyllidae</taxon>
        <taxon>Diaphorininae</taxon>
        <taxon>Diaphorina</taxon>
    </lineage>
</organism>
<feature type="compositionally biased region" description="Acidic residues" evidence="1">
    <location>
        <begin position="83"/>
        <end position="99"/>
    </location>
</feature>
<gene>
    <name evidence="4" type="primary">LOC113471446</name>
</gene>
<keyword evidence="2" id="KW-0812">Transmembrane</keyword>
<feature type="compositionally biased region" description="Acidic residues" evidence="1">
    <location>
        <begin position="108"/>
        <end position="132"/>
    </location>
</feature>
<dbReference type="PaxDb" id="121845-A0A3Q0JI49"/>
<dbReference type="GeneID" id="113471446"/>
<dbReference type="Proteomes" id="UP000079169">
    <property type="component" value="Unplaced"/>
</dbReference>
<evidence type="ECO:0000256" key="2">
    <source>
        <dbReference type="SAM" id="Phobius"/>
    </source>
</evidence>